<accession>A0AAE0F0X1</accession>
<sequence length="101" mass="11250">MHELVENIHNIVHAGATENKVENLIDLDTMKAWTRQMQTDSNGQTRGQAWAATLYGEEFTMEHAGGALFGTTPWIRPAHAVDWDLRPEPGLYRGSPCSSQS</sequence>
<dbReference type="AlphaFoldDB" id="A0AAE0F0X1"/>
<evidence type="ECO:0000313" key="2">
    <source>
        <dbReference type="Proteomes" id="UP001190700"/>
    </source>
</evidence>
<proteinExistence type="predicted"/>
<protein>
    <submittedName>
        <fullName evidence="1">Uncharacterized protein</fullName>
    </submittedName>
</protein>
<dbReference type="Proteomes" id="UP001190700">
    <property type="component" value="Unassembled WGS sequence"/>
</dbReference>
<dbReference type="EMBL" id="LGRX02029050">
    <property type="protein sequence ID" value="KAK3247342.1"/>
    <property type="molecule type" value="Genomic_DNA"/>
</dbReference>
<comment type="caution">
    <text evidence="1">The sequence shown here is derived from an EMBL/GenBank/DDBJ whole genome shotgun (WGS) entry which is preliminary data.</text>
</comment>
<name>A0AAE0F0X1_9CHLO</name>
<evidence type="ECO:0000313" key="1">
    <source>
        <dbReference type="EMBL" id="KAK3247342.1"/>
    </source>
</evidence>
<gene>
    <name evidence="1" type="ORF">CYMTET_43163</name>
</gene>
<organism evidence="1 2">
    <name type="scientific">Cymbomonas tetramitiformis</name>
    <dbReference type="NCBI Taxonomy" id="36881"/>
    <lineage>
        <taxon>Eukaryota</taxon>
        <taxon>Viridiplantae</taxon>
        <taxon>Chlorophyta</taxon>
        <taxon>Pyramimonadophyceae</taxon>
        <taxon>Pyramimonadales</taxon>
        <taxon>Pyramimonadaceae</taxon>
        <taxon>Cymbomonas</taxon>
    </lineage>
</organism>
<reference evidence="1 2" key="1">
    <citation type="journal article" date="2015" name="Genome Biol. Evol.">
        <title>Comparative Genomics of a Bacterivorous Green Alga Reveals Evolutionary Causalities and Consequences of Phago-Mixotrophic Mode of Nutrition.</title>
        <authorList>
            <person name="Burns J.A."/>
            <person name="Paasch A."/>
            <person name="Narechania A."/>
            <person name="Kim E."/>
        </authorList>
    </citation>
    <scope>NUCLEOTIDE SEQUENCE [LARGE SCALE GENOMIC DNA]</scope>
    <source>
        <strain evidence="1 2">PLY_AMNH</strain>
    </source>
</reference>
<keyword evidence="2" id="KW-1185">Reference proteome</keyword>